<reference evidence="3" key="1">
    <citation type="submission" date="2017-02" db="EMBL/GenBank/DDBJ databases">
        <authorList>
            <person name="Varghese N."/>
            <person name="Submissions S."/>
        </authorList>
    </citation>
    <scope>NUCLEOTIDE SEQUENCE [LARGE SCALE GENOMIC DNA]</scope>
    <source>
        <strain evidence="3">SM117</strain>
    </source>
</reference>
<feature type="chain" id="PRO_5010539660" description="Cytochrome c556" evidence="1">
    <location>
        <begin position="41"/>
        <end position="202"/>
    </location>
</feature>
<organism evidence="2 3">
    <name type="scientific">Novosphingobium mathurense</name>
    <dbReference type="NCBI Taxonomy" id="428990"/>
    <lineage>
        <taxon>Bacteria</taxon>
        <taxon>Pseudomonadati</taxon>
        <taxon>Pseudomonadota</taxon>
        <taxon>Alphaproteobacteria</taxon>
        <taxon>Sphingomonadales</taxon>
        <taxon>Sphingomonadaceae</taxon>
        <taxon>Novosphingobium</taxon>
    </lineage>
</organism>
<dbReference type="PROSITE" id="PS51009">
    <property type="entry name" value="CYTCII"/>
    <property type="match status" value="1"/>
</dbReference>
<dbReference type="GO" id="GO:0009055">
    <property type="term" value="F:electron transfer activity"/>
    <property type="evidence" value="ECO:0007669"/>
    <property type="project" value="InterPro"/>
</dbReference>
<dbReference type="GO" id="GO:0005506">
    <property type="term" value="F:iron ion binding"/>
    <property type="evidence" value="ECO:0007669"/>
    <property type="project" value="InterPro"/>
</dbReference>
<keyword evidence="3" id="KW-1185">Reference proteome</keyword>
<evidence type="ECO:0008006" key="4">
    <source>
        <dbReference type="Google" id="ProtNLM"/>
    </source>
</evidence>
<accession>A0A1U6HGS8</accession>
<proteinExistence type="predicted"/>
<dbReference type="InterPro" id="IPR010980">
    <property type="entry name" value="Cyt_c/b562"/>
</dbReference>
<dbReference type="AlphaFoldDB" id="A0A1U6HGS8"/>
<evidence type="ECO:0000256" key="1">
    <source>
        <dbReference type="SAM" id="SignalP"/>
    </source>
</evidence>
<evidence type="ECO:0000313" key="2">
    <source>
        <dbReference type="EMBL" id="SLJ94940.1"/>
    </source>
</evidence>
<protein>
    <recommendedName>
        <fullName evidence="4">Cytochrome c556</fullName>
    </recommendedName>
</protein>
<dbReference type="Proteomes" id="UP000190989">
    <property type="component" value="Unassembled WGS sequence"/>
</dbReference>
<dbReference type="GO" id="GO:0020037">
    <property type="term" value="F:heme binding"/>
    <property type="evidence" value="ECO:0007669"/>
    <property type="project" value="InterPro"/>
</dbReference>
<dbReference type="PROSITE" id="PS51257">
    <property type="entry name" value="PROKAR_LIPOPROTEIN"/>
    <property type="match status" value="1"/>
</dbReference>
<name>A0A1U6HGS8_9SPHN</name>
<dbReference type="InterPro" id="IPR002321">
    <property type="entry name" value="Cyt_c_II"/>
</dbReference>
<sequence length="202" mass="21779">MNAWKSGVLKVSGRGIRRSVATLAVLALSLSSCGSHKSSAAENAVTESPPLKAIASIKELMDSTVDPSADGLWNSVWIVSNANGVDKHQPRTDEEWHEVRRHAITLIESMNLAMIPGRPAAPSGTKAGLGELTPQQIDAMVKANRPEFDEFAGAVRESAVEALAAIDHKDPEALSRIGGEIDERCEACHTTFWYPNSKRPNK</sequence>
<dbReference type="Gene3D" id="1.20.120.10">
    <property type="entry name" value="Cytochrome c/b562"/>
    <property type="match status" value="1"/>
</dbReference>
<dbReference type="EMBL" id="FVZE01000002">
    <property type="protein sequence ID" value="SLJ94940.1"/>
    <property type="molecule type" value="Genomic_DNA"/>
</dbReference>
<dbReference type="SUPFAM" id="SSF47175">
    <property type="entry name" value="Cytochromes"/>
    <property type="match status" value="1"/>
</dbReference>
<gene>
    <name evidence="2" type="ORF">SAMN06295987_102360</name>
</gene>
<keyword evidence="1" id="KW-0732">Signal</keyword>
<dbReference type="GO" id="GO:0022900">
    <property type="term" value="P:electron transport chain"/>
    <property type="evidence" value="ECO:0007669"/>
    <property type="project" value="InterPro"/>
</dbReference>
<feature type="signal peptide" evidence="1">
    <location>
        <begin position="1"/>
        <end position="40"/>
    </location>
</feature>
<evidence type="ECO:0000313" key="3">
    <source>
        <dbReference type="Proteomes" id="UP000190989"/>
    </source>
</evidence>